<evidence type="ECO:0000259" key="3">
    <source>
        <dbReference type="PROSITE" id="PS50977"/>
    </source>
</evidence>
<dbReference type="GO" id="GO:0000976">
    <property type="term" value="F:transcription cis-regulatory region binding"/>
    <property type="evidence" value="ECO:0007669"/>
    <property type="project" value="TreeGrafter"/>
</dbReference>
<dbReference type="InterPro" id="IPR050109">
    <property type="entry name" value="HTH-type_TetR-like_transc_reg"/>
</dbReference>
<sequence>MASGPEDTKARILEAAAKLFADKGFDSATVREICQEAGANLQAISYHFGDKASLYVEAVKYAHRLMHDPAGKQIPTLPGEMAPEAKLELMIRAFFQHMFENDPLRRPDWCQRLVLREFMNPTQACRDLVDEFIRPANEQFVGIIQEILPGVTDRQTQQLLVWSLVGQCTFFRMHRSVMGILVGEDVVATLDAKRLSDHVVKFTLAALAQWREDADGTDKG</sequence>
<dbReference type="Pfam" id="PF00440">
    <property type="entry name" value="TetR_N"/>
    <property type="match status" value="1"/>
</dbReference>
<proteinExistence type="predicted"/>
<gene>
    <name evidence="4" type="primary">acnR</name>
    <name evidence="4" type="ORF">Pan216_05440</name>
</gene>
<dbReference type="Proteomes" id="UP000317093">
    <property type="component" value="Chromosome"/>
</dbReference>
<dbReference type="SUPFAM" id="SSF48498">
    <property type="entry name" value="Tetracyclin repressor-like, C-terminal domain"/>
    <property type="match status" value="1"/>
</dbReference>
<dbReference type="InterPro" id="IPR009057">
    <property type="entry name" value="Homeodomain-like_sf"/>
</dbReference>
<dbReference type="KEGG" id="knv:Pan216_05440"/>
<protein>
    <submittedName>
        <fullName evidence="4">HTH-type transcriptional repressor AcnR</fullName>
    </submittedName>
</protein>
<feature type="domain" description="HTH tetR-type" evidence="3">
    <location>
        <begin position="6"/>
        <end position="66"/>
    </location>
</feature>
<evidence type="ECO:0000256" key="2">
    <source>
        <dbReference type="PROSITE-ProRule" id="PRU00335"/>
    </source>
</evidence>
<dbReference type="InterPro" id="IPR001647">
    <property type="entry name" value="HTH_TetR"/>
</dbReference>
<dbReference type="SUPFAM" id="SSF46689">
    <property type="entry name" value="Homeodomain-like"/>
    <property type="match status" value="1"/>
</dbReference>
<dbReference type="PRINTS" id="PR00455">
    <property type="entry name" value="HTHTETR"/>
</dbReference>
<name>A0A518AYB6_9BACT</name>
<keyword evidence="5" id="KW-1185">Reference proteome</keyword>
<dbReference type="OrthoDB" id="9789566at2"/>
<dbReference type="PROSITE" id="PS50977">
    <property type="entry name" value="HTH_TETR_2"/>
    <property type="match status" value="1"/>
</dbReference>
<accession>A0A518AYB6</accession>
<dbReference type="InterPro" id="IPR036271">
    <property type="entry name" value="Tet_transcr_reg_TetR-rel_C_sf"/>
</dbReference>
<dbReference type="Gene3D" id="1.10.357.10">
    <property type="entry name" value="Tetracycline Repressor, domain 2"/>
    <property type="match status" value="1"/>
</dbReference>
<reference evidence="4 5" key="1">
    <citation type="submission" date="2019-02" db="EMBL/GenBank/DDBJ databases">
        <title>Deep-cultivation of Planctomycetes and their phenomic and genomic characterization uncovers novel biology.</title>
        <authorList>
            <person name="Wiegand S."/>
            <person name="Jogler M."/>
            <person name="Boedeker C."/>
            <person name="Pinto D."/>
            <person name="Vollmers J."/>
            <person name="Rivas-Marin E."/>
            <person name="Kohn T."/>
            <person name="Peeters S.H."/>
            <person name="Heuer A."/>
            <person name="Rast P."/>
            <person name="Oberbeckmann S."/>
            <person name="Bunk B."/>
            <person name="Jeske O."/>
            <person name="Meyerdierks A."/>
            <person name="Storesund J.E."/>
            <person name="Kallscheuer N."/>
            <person name="Luecker S."/>
            <person name="Lage O.M."/>
            <person name="Pohl T."/>
            <person name="Merkel B.J."/>
            <person name="Hornburger P."/>
            <person name="Mueller R.-W."/>
            <person name="Bruemmer F."/>
            <person name="Labrenz M."/>
            <person name="Spormann A.M."/>
            <person name="Op den Camp H."/>
            <person name="Overmann J."/>
            <person name="Amann R."/>
            <person name="Jetten M.S.M."/>
            <person name="Mascher T."/>
            <person name="Medema M.H."/>
            <person name="Devos D.P."/>
            <person name="Kaster A.-K."/>
            <person name="Ovreas L."/>
            <person name="Rohde M."/>
            <person name="Galperin M.Y."/>
            <person name="Jogler C."/>
        </authorList>
    </citation>
    <scope>NUCLEOTIDE SEQUENCE [LARGE SCALE GENOMIC DNA]</scope>
    <source>
        <strain evidence="4 5">Pan216</strain>
    </source>
</reference>
<dbReference type="InterPro" id="IPR015292">
    <property type="entry name" value="Tscrpt_reg_YbiH_C"/>
</dbReference>
<dbReference type="PANTHER" id="PTHR30055:SF226">
    <property type="entry name" value="HTH-TYPE TRANSCRIPTIONAL REGULATOR PKSA"/>
    <property type="match status" value="1"/>
</dbReference>
<evidence type="ECO:0000313" key="4">
    <source>
        <dbReference type="EMBL" id="QDU59712.1"/>
    </source>
</evidence>
<dbReference type="GO" id="GO:0003700">
    <property type="term" value="F:DNA-binding transcription factor activity"/>
    <property type="evidence" value="ECO:0007669"/>
    <property type="project" value="TreeGrafter"/>
</dbReference>
<dbReference type="PANTHER" id="PTHR30055">
    <property type="entry name" value="HTH-TYPE TRANSCRIPTIONAL REGULATOR RUTR"/>
    <property type="match status" value="1"/>
</dbReference>
<dbReference type="Gene3D" id="1.10.10.60">
    <property type="entry name" value="Homeodomain-like"/>
    <property type="match status" value="1"/>
</dbReference>
<evidence type="ECO:0000313" key="5">
    <source>
        <dbReference type="Proteomes" id="UP000317093"/>
    </source>
</evidence>
<evidence type="ECO:0000256" key="1">
    <source>
        <dbReference type="ARBA" id="ARBA00023125"/>
    </source>
</evidence>
<dbReference type="EMBL" id="CP036279">
    <property type="protein sequence ID" value="QDU59712.1"/>
    <property type="molecule type" value="Genomic_DNA"/>
</dbReference>
<keyword evidence="1 2" id="KW-0238">DNA-binding</keyword>
<dbReference type="RefSeq" id="WP_145254422.1">
    <property type="nucleotide sequence ID" value="NZ_CP036279.1"/>
</dbReference>
<feature type="DNA-binding region" description="H-T-H motif" evidence="2">
    <location>
        <begin position="29"/>
        <end position="48"/>
    </location>
</feature>
<organism evidence="4 5">
    <name type="scientific">Kolteria novifilia</name>
    <dbReference type="NCBI Taxonomy" id="2527975"/>
    <lineage>
        <taxon>Bacteria</taxon>
        <taxon>Pseudomonadati</taxon>
        <taxon>Planctomycetota</taxon>
        <taxon>Planctomycetia</taxon>
        <taxon>Kolteriales</taxon>
        <taxon>Kolteriaceae</taxon>
        <taxon>Kolteria</taxon>
    </lineage>
</organism>
<dbReference type="AlphaFoldDB" id="A0A518AYB6"/>
<dbReference type="Pfam" id="PF09209">
    <property type="entry name" value="CecR_C"/>
    <property type="match status" value="1"/>
</dbReference>